<reference evidence="8 9" key="1">
    <citation type="journal article" date="2022" name="bioRxiv">
        <title>Genomics of Preaxostyla Flagellates Illuminates Evolutionary Transitions and the Path Towards Mitochondrial Loss.</title>
        <authorList>
            <person name="Novak L.V.F."/>
            <person name="Treitli S.C."/>
            <person name="Pyrih J."/>
            <person name="Halakuc P."/>
            <person name="Pipaliya S.V."/>
            <person name="Vacek V."/>
            <person name="Brzon O."/>
            <person name="Soukal P."/>
            <person name="Eme L."/>
            <person name="Dacks J.B."/>
            <person name="Karnkowska A."/>
            <person name="Elias M."/>
            <person name="Hampl V."/>
        </authorList>
    </citation>
    <scope>NUCLEOTIDE SEQUENCE [LARGE SCALE GENOMIC DNA]</scope>
    <source>
        <strain evidence="8">NAU3</strain>
        <tissue evidence="8">Gut</tissue>
    </source>
</reference>
<dbReference type="Pfam" id="PF00069">
    <property type="entry name" value="Pkinase"/>
    <property type="match status" value="1"/>
</dbReference>
<dbReference type="InterPro" id="IPR008271">
    <property type="entry name" value="Ser/Thr_kinase_AS"/>
</dbReference>
<evidence type="ECO:0000256" key="1">
    <source>
        <dbReference type="ARBA" id="ARBA00012513"/>
    </source>
</evidence>
<protein>
    <recommendedName>
        <fullName evidence="1">non-specific serine/threonine protein kinase</fullName>
        <ecNumber evidence="1">2.7.11.1</ecNumber>
    </recommendedName>
</protein>
<dbReference type="InterPro" id="IPR011009">
    <property type="entry name" value="Kinase-like_dom_sf"/>
</dbReference>
<gene>
    <name evidence="8" type="ORF">BLNAU_1185</name>
</gene>
<proteinExistence type="predicted"/>
<feature type="domain" description="Protein kinase" evidence="7">
    <location>
        <begin position="1"/>
        <end position="170"/>
    </location>
</feature>
<feature type="compositionally biased region" description="Basic and acidic residues" evidence="6">
    <location>
        <begin position="81"/>
        <end position="90"/>
    </location>
</feature>
<dbReference type="EC" id="2.7.11.1" evidence="1"/>
<comment type="caution">
    <text evidence="8">The sequence shown here is derived from an EMBL/GenBank/DDBJ whole genome shotgun (WGS) entry which is preliminary data.</text>
</comment>
<evidence type="ECO:0000256" key="4">
    <source>
        <dbReference type="ARBA" id="ARBA00022777"/>
    </source>
</evidence>
<evidence type="ECO:0000256" key="2">
    <source>
        <dbReference type="ARBA" id="ARBA00022679"/>
    </source>
</evidence>
<accession>A0ABQ9YIX2</accession>
<evidence type="ECO:0000256" key="5">
    <source>
        <dbReference type="ARBA" id="ARBA00022840"/>
    </source>
</evidence>
<dbReference type="SMART" id="SM00220">
    <property type="entry name" value="S_TKc"/>
    <property type="match status" value="1"/>
</dbReference>
<dbReference type="PANTHER" id="PTHR43671">
    <property type="entry name" value="SERINE/THREONINE-PROTEIN KINASE NEK"/>
    <property type="match status" value="1"/>
</dbReference>
<dbReference type="EMBL" id="JARBJD010000005">
    <property type="protein sequence ID" value="KAK2963620.1"/>
    <property type="molecule type" value="Genomic_DNA"/>
</dbReference>
<dbReference type="InterPro" id="IPR000719">
    <property type="entry name" value="Prot_kinase_dom"/>
</dbReference>
<keyword evidence="9" id="KW-1185">Reference proteome</keyword>
<feature type="compositionally biased region" description="Polar residues" evidence="6">
    <location>
        <begin position="62"/>
        <end position="80"/>
    </location>
</feature>
<evidence type="ECO:0000256" key="3">
    <source>
        <dbReference type="ARBA" id="ARBA00022741"/>
    </source>
</evidence>
<evidence type="ECO:0000313" key="9">
    <source>
        <dbReference type="Proteomes" id="UP001281761"/>
    </source>
</evidence>
<keyword evidence="5" id="KW-0067">ATP-binding</keyword>
<dbReference type="Gene3D" id="1.10.510.10">
    <property type="entry name" value="Transferase(Phosphotransferase) domain 1"/>
    <property type="match status" value="1"/>
</dbReference>
<organism evidence="8 9">
    <name type="scientific">Blattamonas nauphoetae</name>
    <dbReference type="NCBI Taxonomy" id="2049346"/>
    <lineage>
        <taxon>Eukaryota</taxon>
        <taxon>Metamonada</taxon>
        <taxon>Preaxostyla</taxon>
        <taxon>Oxymonadida</taxon>
        <taxon>Blattamonas</taxon>
    </lineage>
</organism>
<feature type="region of interest" description="Disordered" evidence="6">
    <location>
        <begin position="62"/>
        <end position="93"/>
    </location>
</feature>
<dbReference type="PROSITE" id="PS00108">
    <property type="entry name" value="PROTEIN_KINASE_ST"/>
    <property type="match status" value="1"/>
</dbReference>
<keyword evidence="4" id="KW-0418">Kinase</keyword>
<sequence length="250" mass="28165">MLDFESRNELIPLEVAVQISIDIAEGLCVMHTHTTHPMAHGDLKPENVLLTDDDHAMLSAKATESYTSHSTKEVQPSEYSSPERLDDTDQKGTPASDIWSLGVMLHWMVTGRSLFESESLSNMIRAISKFNTSEISTSLPPAIRDVLVRLLDPNPDSRPTSTELFKDRLLERMLGPETPLSKMKDQQIQLLEKKVADLIEEKRDEREADGGVEKKAHKDTQATSHDRRADIRSIHETEELSLAQFHRGKS</sequence>
<feature type="region of interest" description="Disordered" evidence="6">
    <location>
        <begin position="201"/>
        <end position="250"/>
    </location>
</feature>
<evidence type="ECO:0000256" key="6">
    <source>
        <dbReference type="SAM" id="MobiDB-lite"/>
    </source>
</evidence>
<evidence type="ECO:0000313" key="8">
    <source>
        <dbReference type="EMBL" id="KAK2963620.1"/>
    </source>
</evidence>
<dbReference type="Proteomes" id="UP001281761">
    <property type="component" value="Unassembled WGS sequence"/>
</dbReference>
<dbReference type="PROSITE" id="PS50011">
    <property type="entry name" value="PROTEIN_KINASE_DOM"/>
    <property type="match status" value="1"/>
</dbReference>
<keyword evidence="2" id="KW-0808">Transferase</keyword>
<evidence type="ECO:0000259" key="7">
    <source>
        <dbReference type="PROSITE" id="PS50011"/>
    </source>
</evidence>
<feature type="compositionally biased region" description="Basic and acidic residues" evidence="6">
    <location>
        <begin position="201"/>
        <end position="238"/>
    </location>
</feature>
<name>A0ABQ9YIX2_9EUKA</name>
<keyword evidence="3" id="KW-0547">Nucleotide-binding</keyword>
<dbReference type="PANTHER" id="PTHR43671:SF13">
    <property type="entry name" value="SERINE_THREONINE-PROTEIN KINASE NEK2"/>
    <property type="match status" value="1"/>
</dbReference>
<dbReference type="InterPro" id="IPR050660">
    <property type="entry name" value="NEK_Ser/Thr_kinase"/>
</dbReference>
<dbReference type="SUPFAM" id="SSF56112">
    <property type="entry name" value="Protein kinase-like (PK-like)"/>
    <property type="match status" value="1"/>
</dbReference>